<feature type="compositionally biased region" description="Polar residues" evidence="1">
    <location>
        <begin position="59"/>
        <end position="75"/>
    </location>
</feature>
<reference evidence="2" key="1">
    <citation type="submission" date="2021-04" db="EMBL/GenBank/DDBJ databases">
        <title>Draft Genome Sequence of Pandoravirus japonicus, Isolated from the Sabaishi River of Niigata, Japan.</title>
        <authorList>
            <person name="Hosokawa N."/>
            <person name="Takahashi H."/>
            <person name="Aoki K."/>
            <person name="Takemura M."/>
        </authorList>
    </citation>
    <scope>NUCLEOTIDE SEQUENCE</scope>
</reference>
<evidence type="ECO:0000313" key="2">
    <source>
        <dbReference type="EMBL" id="BCU03498.1"/>
    </source>
</evidence>
<organism evidence="2 3">
    <name type="scientific">Pandoravirus japonicus</name>
    <dbReference type="NCBI Taxonomy" id="2823154"/>
    <lineage>
        <taxon>Viruses</taxon>
        <taxon>Pandoravirus</taxon>
    </lineage>
</organism>
<dbReference type="EMBL" id="LC625835">
    <property type="protein sequence ID" value="BCU03498.1"/>
    <property type="molecule type" value="Genomic_DNA"/>
</dbReference>
<sequence>MSSPSEPVIDNQNNGAAPTETCRQTGPAQTVGAAPNAEVVSAHDCPEEKAGDAPEPSVTPETTSADSVQPSPSENEASDGDAASGPVANQIDGGDATSAQGEKRKEPDALVDMPTQDDGVGGDAEAAPAKKQKTDDAAGTESTPAVPSVSSE</sequence>
<feature type="compositionally biased region" description="Polar residues" evidence="1">
    <location>
        <begin position="1"/>
        <end position="28"/>
    </location>
</feature>
<protein>
    <submittedName>
        <fullName evidence="2">Uncharacterized protein</fullName>
    </submittedName>
</protein>
<feature type="region of interest" description="Disordered" evidence="1">
    <location>
        <begin position="1"/>
        <end position="152"/>
    </location>
</feature>
<dbReference type="Proteomes" id="UP001253637">
    <property type="component" value="Segment"/>
</dbReference>
<name>A0A811BNQ8_9VIRU</name>
<evidence type="ECO:0000256" key="1">
    <source>
        <dbReference type="SAM" id="MobiDB-lite"/>
    </source>
</evidence>
<feature type="compositionally biased region" description="Polar residues" evidence="1">
    <location>
        <begin position="140"/>
        <end position="152"/>
    </location>
</feature>
<accession>A0A811BNQ8</accession>
<proteinExistence type="predicted"/>
<evidence type="ECO:0000313" key="3">
    <source>
        <dbReference type="Proteomes" id="UP001253637"/>
    </source>
</evidence>